<dbReference type="EMBL" id="SACQ01000004">
    <property type="protein sequence ID" value="RVU30801.1"/>
    <property type="molecule type" value="Genomic_DNA"/>
</dbReference>
<dbReference type="Proteomes" id="UP000282818">
    <property type="component" value="Unassembled WGS sequence"/>
</dbReference>
<accession>A0A437Q8D0</accession>
<dbReference type="AlphaFoldDB" id="A0A437Q8D0"/>
<sequence length="82" mass="8955">MAKPRAKAPTKTVVVRCSACSTALFKYHKGGKGSLVKCFKTRIAKDYTLTPCVCPECGSEFAREQMIRGVPAYKIISGKARI</sequence>
<comment type="caution">
    <text evidence="1">The sequence shown here is derived from an EMBL/GenBank/DDBJ whole genome shotgun (WGS) entry which is preliminary data.</text>
</comment>
<name>A0A437Q8D0_9GAMM</name>
<proteinExistence type="predicted"/>
<organism evidence="1 2">
    <name type="scientific">Neptunomonas marina</name>
    <dbReference type="NCBI Taxonomy" id="1815562"/>
    <lineage>
        <taxon>Bacteria</taxon>
        <taxon>Pseudomonadati</taxon>
        <taxon>Pseudomonadota</taxon>
        <taxon>Gammaproteobacteria</taxon>
        <taxon>Oceanospirillales</taxon>
        <taxon>Oceanospirillaceae</taxon>
        <taxon>Neptunomonas</taxon>
    </lineage>
</organism>
<reference evidence="1 2" key="1">
    <citation type="submission" date="2019-01" db="EMBL/GenBank/DDBJ databases">
        <authorList>
            <person name="Chen W.-M."/>
        </authorList>
    </citation>
    <scope>NUCLEOTIDE SEQUENCE [LARGE SCALE GENOMIC DNA]</scope>
    <source>
        <strain evidence="1 2">HPM-16</strain>
    </source>
</reference>
<evidence type="ECO:0000313" key="2">
    <source>
        <dbReference type="Proteomes" id="UP000282818"/>
    </source>
</evidence>
<keyword evidence="2" id="KW-1185">Reference proteome</keyword>
<evidence type="ECO:0008006" key="3">
    <source>
        <dbReference type="Google" id="ProtNLM"/>
    </source>
</evidence>
<dbReference type="RefSeq" id="WP_127694337.1">
    <property type="nucleotide sequence ID" value="NZ_SACQ01000004.1"/>
</dbReference>
<protein>
    <recommendedName>
        <fullName evidence="3">Zn-ribbon motif protein</fullName>
    </recommendedName>
</protein>
<gene>
    <name evidence="1" type="ORF">EOE65_10865</name>
</gene>
<evidence type="ECO:0000313" key="1">
    <source>
        <dbReference type="EMBL" id="RVU30801.1"/>
    </source>
</evidence>